<evidence type="ECO:0000313" key="3">
    <source>
        <dbReference type="Proteomes" id="UP000236592"/>
    </source>
</evidence>
<organism evidence="2 3">
    <name type="scientific">Pseudotamlana carrageenivorans</name>
    <dbReference type="NCBI Taxonomy" id="2069432"/>
    <lineage>
        <taxon>Bacteria</taxon>
        <taxon>Pseudomonadati</taxon>
        <taxon>Bacteroidota</taxon>
        <taxon>Flavobacteriia</taxon>
        <taxon>Flavobacteriales</taxon>
        <taxon>Flavobacteriaceae</taxon>
        <taxon>Pseudotamlana</taxon>
    </lineage>
</organism>
<dbReference type="Pfam" id="PF12867">
    <property type="entry name" value="DinB_2"/>
    <property type="match status" value="1"/>
</dbReference>
<dbReference type="Proteomes" id="UP000236592">
    <property type="component" value="Chromosome"/>
</dbReference>
<evidence type="ECO:0000313" key="2">
    <source>
        <dbReference type="EMBL" id="AUS06430.1"/>
    </source>
</evidence>
<dbReference type="EMBL" id="CP025938">
    <property type="protein sequence ID" value="AUS06430.1"/>
    <property type="molecule type" value="Genomic_DNA"/>
</dbReference>
<dbReference type="Gene3D" id="1.20.120.450">
    <property type="entry name" value="dinb family like domain"/>
    <property type="match status" value="1"/>
</dbReference>
<dbReference type="KEGG" id="taj:C1A40_13690"/>
<dbReference type="InterPro" id="IPR034660">
    <property type="entry name" value="DinB/YfiT-like"/>
</dbReference>
<gene>
    <name evidence="2" type="ORF">C1A40_13690</name>
</gene>
<keyword evidence="3" id="KW-1185">Reference proteome</keyword>
<evidence type="ECO:0000259" key="1">
    <source>
        <dbReference type="Pfam" id="PF12867"/>
    </source>
</evidence>
<dbReference type="SUPFAM" id="SSF109854">
    <property type="entry name" value="DinB/YfiT-like putative metalloenzymes"/>
    <property type="match status" value="1"/>
</dbReference>
<dbReference type="InterPro" id="IPR024775">
    <property type="entry name" value="DinB-like"/>
</dbReference>
<proteinExistence type="predicted"/>
<accession>A0A2I7SKM6</accession>
<dbReference type="AlphaFoldDB" id="A0A2I7SKM6"/>
<dbReference type="RefSeq" id="WP_102996381.1">
    <property type="nucleotide sequence ID" value="NZ_CP025938.1"/>
</dbReference>
<protein>
    <submittedName>
        <fullName evidence="2">DinB family protein</fullName>
    </submittedName>
</protein>
<dbReference type="OrthoDB" id="9793216at2"/>
<feature type="domain" description="DinB-like" evidence="1">
    <location>
        <begin position="31"/>
        <end position="166"/>
    </location>
</feature>
<sequence length="172" mass="19852">MKVTSLSPSEYPEFYKTYIDKVPTDLDLLEALEKGRTTVLDAFKSIPEAKLSWRYASGKWTIKEVFQHIIDTERVFSYRCFRISRRDKTNLPGFEQDDFVATSNANEKSLDDLIEAYEAVRRNTMVLLKEMSETEFKHLGLVSGNPMSARAAAFVIVGHEIHHLQVLQQKYL</sequence>
<reference evidence="3" key="1">
    <citation type="submission" date="2018-01" db="EMBL/GenBank/DDBJ databases">
        <title>Complete genome of Tamlana sp. UJ94.</title>
        <authorList>
            <person name="Jung J."/>
            <person name="Chung D."/>
            <person name="Bae S.S."/>
            <person name="Baek K."/>
        </authorList>
    </citation>
    <scope>NUCLEOTIDE SEQUENCE [LARGE SCALE GENOMIC DNA]</scope>
    <source>
        <strain evidence="3">UJ94</strain>
    </source>
</reference>
<name>A0A2I7SKM6_9FLAO</name>